<evidence type="ECO:0000259" key="2">
    <source>
        <dbReference type="PROSITE" id="PS51833"/>
    </source>
</evidence>
<reference evidence="3" key="1">
    <citation type="submission" date="2014-09" db="EMBL/GenBank/DDBJ databases">
        <authorList>
            <person name="GOMEZ-VALERO Laura"/>
        </authorList>
    </citation>
    <scope>NUCLEOTIDE SEQUENCE</scope>
    <source>
        <strain evidence="3">ATCC33218</strain>
    </source>
</reference>
<dbReference type="SUPFAM" id="SSF109604">
    <property type="entry name" value="HD-domain/PDEase-like"/>
    <property type="match status" value="1"/>
</dbReference>
<keyword evidence="6" id="KW-1185">Reference proteome</keyword>
<evidence type="ECO:0000259" key="1">
    <source>
        <dbReference type="PROSITE" id="PS50883"/>
    </source>
</evidence>
<reference evidence="4 6" key="3">
    <citation type="submission" date="2016-10" db="EMBL/GenBank/DDBJ databases">
        <authorList>
            <person name="Varghese N."/>
            <person name="Submissions S."/>
        </authorList>
    </citation>
    <scope>NUCLEOTIDE SEQUENCE [LARGE SCALE GENOMIC DNA]</scope>
    <source>
        <strain evidence="4 6">ATCC 33218</strain>
    </source>
</reference>
<evidence type="ECO:0000313" key="6">
    <source>
        <dbReference type="Proteomes" id="UP000182998"/>
    </source>
</evidence>
<dbReference type="OrthoDB" id="9804751at2"/>
<sequence length="406" mass="46124">MSTLIARQAIYDAQSTVCAYEILYRTGDLNYANIDTSDEKSGYDATASVLYNLFTHLNINTIIGSHPAYINFTRTHLLQQIPARLPKDRVVIELLENLWVDDLLLKNVIMLSEQGYKIALDDFVFREELIPLINIVDIIKIEVLGLSKQEIKKQLAVLKAMGFKGKLLAEKIDSRDQLILCRNLGFDMFQGFFLDHPNLIQHEPLPENKLSILKLFTELYNPETEIGQIEEIILKLPQLNDRILKLANSASMYQGKKIDCLITAIQQLGLAKIRNWVIFLLVSALDHVACDLLERTLIRAKMCQLLAIRSRLANADDAYTVGMLSTLDAMLNEPMSCLLNRIQLKDEVTAALLTRRGALGYLLDMVQAYEHANFSKLEHSKFSTEDYSKAYLQSIAYTNTLKSIIH</sequence>
<dbReference type="InterPro" id="IPR014408">
    <property type="entry name" value="dGMP_Pdiesterase_EAL/HD-GYP"/>
</dbReference>
<dbReference type="Gene3D" id="3.20.20.450">
    <property type="entry name" value="EAL domain"/>
    <property type="match status" value="1"/>
</dbReference>
<dbReference type="InterPro" id="IPR001633">
    <property type="entry name" value="EAL_dom"/>
</dbReference>
<dbReference type="Proteomes" id="UP000182998">
    <property type="component" value="Unassembled WGS sequence"/>
</dbReference>
<dbReference type="EMBL" id="LN614830">
    <property type="protein sequence ID" value="CEG62231.1"/>
    <property type="molecule type" value="Genomic_DNA"/>
</dbReference>
<organism evidence="3 5">
    <name type="scientific">Legionella micdadei</name>
    <name type="common">Tatlockia micdadei</name>
    <dbReference type="NCBI Taxonomy" id="451"/>
    <lineage>
        <taxon>Bacteria</taxon>
        <taxon>Pseudomonadati</taxon>
        <taxon>Pseudomonadota</taxon>
        <taxon>Gammaproteobacteria</taxon>
        <taxon>Legionellales</taxon>
        <taxon>Legionellaceae</taxon>
        <taxon>Legionella</taxon>
    </lineage>
</organism>
<dbReference type="SUPFAM" id="SSF141868">
    <property type="entry name" value="EAL domain-like"/>
    <property type="match status" value="1"/>
</dbReference>
<evidence type="ECO:0000313" key="5">
    <source>
        <dbReference type="Proteomes" id="UP000032414"/>
    </source>
</evidence>
<feature type="domain" description="EAL" evidence="1">
    <location>
        <begin position="1"/>
        <end position="211"/>
    </location>
</feature>
<dbReference type="InterPro" id="IPR035919">
    <property type="entry name" value="EAL_sf"/>
</dbReference>
<dbReference type="PROSITE" id="PS50883">
    <property type="entry name" value="EAL"/>
    <property type="match status" value="1"/>
</dbReference>
<reference evidence="5" key="2">
    <citation type="submission" date="2014-09" db="EMBL/GenBank/DDBJ databases">
        <authorList>
            <person name="Gomez-Valero L."/>
        </authorList>
    </citation>
    <scope>NUCLEOTIDE SEQUENCE [LARGE SCALE GENOMIC DNA]</scope>
    <source>
        <strain evidence="5">ATCC33218</strain>
    </source>
</reference>
<dbReference type="Pfam" id="PF08668">
    <property type="entry name" value="HDOD"/>
    <property type="match status" value="1"/>
</dbReference>
<evidence type="ECO:0000313" key="3">
    <source>
        <dbReference type="EMBL" id="CEG62231.1"/>
    </source>
</evidence>
<dbReference type="PANTHER" id="PTHR33525:SF4">
    <property type="entry name" value="CYCLIC DI-GMP PHOSPHODIESTERASE CDGJ"/>
    <property type="match status" value="1"/>
</dbReference>
<proteinExistence type="predicted"/>
<dbReference type="Gene3D" id="1.10.3210.10">
    <property type="entry name" value="Hypothetical protein af1432"/>
    <property type="match status" value="1"/>
</dbReference>
<feature type="domain" description="HDOD" evidence="2">
    <location>
        <begin position="205"/>
        <end position="390"/>
    </location>
</feature>
<dbReference type="Pfam" id="PF00563">
    <property type="entry name" value="EAL"/>
    <property type="match status" value="1"/>
</dbReference>
<dbReference type="SMART" id="SM00052">
    <property type="entry name" value="EAL"/>
    <property type="match status" value="1"/>
</dbReference>
<gene>
    <name evidence="3" type="ORF">LMI_3001</name>
    <name evidence="4" type="ORF">SAMN02982997_00763</name>
</gene>
<dbReference type="AlphaFoldDB" id="A0A098GL64"/>
<dbReference type="Proteomes" id="UP000032414">
    <property type="component" value="Chromosome I"/>
</dbReference>
<dbReference type="KEGG" id="tmc:LMI_3001"/>
<dbReference type="EMBL" id="FMVN01000003">
    <property type="protein sequence ID" value="SCY06641.1"/>
    <property type="molecule type" value="Genomic_DNA"/>
</dbReference>
<dbReference type="InterPro" id="IPR052340">
    <property type="entry name" value="RNase_Y/CdgJ"/>
</dbReference>
<protein>
    <submittedName>
        <fullName evidence="4">EAL and modified HD-GYP domain-containing signal transduction protein</fullName>
    </submittedName>
</protein>
<name>A0A098GL64_LEGMI</name>
<dbReference type="PIRSF" id="PIRSF003180">
    <property type="entry name" value="DiGMPpdiest_YuxH"/>
    <property type="match status" value="1"/>
</dbReference>
<accession>A0A098GL64</accession>
<dbReference type="STRING" id="451.B6N58_13815"/>
<dbReference type="HOGENOM" id="CLU_044951_2_0_6"/>
<dbReference type="InterPro" id="IPR013976">
    <property type="entry name" value="HDOD"/>
</dbReference>
<dbReference type="PANTHER" id="PTHR33525">
    <property type="match status" value="1"/>
</dbReference>
<evidence type="ECO:0000313" key="4">
    <source>
        <dbReference type="EMBL" id="SCY06641.1"/>
    </source>
</evidence>
<dbReference type="RefSeq" id="WP_045100324.1">
    <property type="nucleotide sequence ID" value="NZ_CP020614.1"/>
</dbReference>
<dbReference type="PROSITE" id="PS51833">
    <property type="entry name" value="HDOD"/>
    <property type="match status" value="1"/>
</dbReference>